<dbReference type="PANTHER" id="PTHR10098">
    <property type="entry name" value="RAPSYN-RELATED"/>
    <property type="match status" value="1"/>
</dbReference>
<accession>A0A838ZTZ5</accession>
<evidence type="ECO:0000313" key="6">
    <source>
        <dbReference type="EMBL" id="MBA5630399.1"/>
    </source>
</evidence>
<evidence type="ECO:0000256" key="1">
    <source>
        <dbReference type="PROSITE-ProRule" id="PRU00339"/>
    </source>
</evidence>
<name>A0A838ZTZ5_9FLAO</name>
<dbReference type="SMART" id="SM00028">
    <property type="entry name" value="TPR"/>
    <property type="match status" value="3"/>
</dbReference>
<keyword evidence="3" id="KW-0812">Transmembrane</keyword>
<organism evidence="6 7">
    <name type="scientific">Moheibacter lacus</name>
    <dbReference type="NCBI Taxonomy" id="2745851"/>
    <lineage>
        <taxon>Bacteria</taxon>
        <taxon>Pseudomonadati</taxon>
        <taxon>Bacteroidota</taxon>
        <taxon>Flavobacteriia</taxon>
        <taxon>Flavobacteriales</taxon>
        <taxon>Weeksellaceae</taxon>
        <taxon>Moheibacter</taxon>
    </lineage>
</organism>
<gene>
    <name evidence="6" type="ORF">HU137_11505</name>
</gene>
<proteinExistence type="predicted"/>
<dbReference type="InterPro" id="IPR019734">
    <property type="entry name" value="TPR_rpt"/>
</dbReference>
<dbReference type="InterPro" id="IPR011990">
    <property type="entry name" value="TPR-like_helical_dom_sf"/>
</dbReference>
<dbReference type="EMBL" id="JACDZE010000004">
    <property type="protein sequence ID" value="MBA5630399.1"/>
    <property type="molecule type" value="Genomic_DNA"/>
</dbReference>
<dbReference type="SUPFAM" id="SSF48452">
    <property type="entry name" value="TPR-like"/>
    <property type="match status" value="1"/>
</dbReference>
<dbReference type="Gene3D" id="1.25.40.10">
    <property type="entry name" value="Tetratricopeptide repeat domain"/>
    <property type="match status" value="2"/>
</dbReference>
<dbReference type="RefSeq" id="WP_182043996.1">
    <property type="nucleotide sequence ID" value="NZ_JACDZE010000004.1"/>
</dbReference>
<feature type="domain" description="CHAT" evidence="5">
    <location>
        <begin position="629"/>
        <end position="905"/>
    </location>
</feature>
<feature type="signal peptide" evidence="4">
    <location>
        <begin position="1"/>
        <end position="22"/>
    </location>
</feature>
<dbReference type="AlphaFoldDB" id="A0A838ZTZ5"/>
<evidence type="ECO:0000256" key="2">
    <source>
        <dbReference type="SAM" id="Coils"/>
    </source>
</evidence>
<comment type="caution">
    <text evidence="6">The sequence shown here is derived from an EMBL/GenBank/DDBJ whole genome shotgun (WGS) entry which is preliminary data.</text>
</comment>
<keyword evidence="3" id="KW-1133">Transmembrane helix</keyword>
<dbReference type="InterPro" id="IPR024983">
    <property type="entry name" value="CHAT_dom"/>
</dbReference>
<dbReference type="Pfam" id="PF12770">
    <property type="entry name" value="CHAT"/>
    <property type="match status" value="1"/>
</dbReference>
<feature type="coiled-coil region" evidence="2">
    <location>
        <begin position="130"/>
        <end position="157"/>
    </location>
</feature>
<protein>
    <submittedName>
        <fullName evidence="6">CHAT domain-containing protein</fullName>
    </submittedName>
</protein>
<feature type="coiled-coil region" evidence="2">
    <location>
        <begin position="500"/>
        <end position="549"/>
    </location>
</feature>
<feature type="transmembrane region" description="Helical" evidence="3">
    <location>
        <begin position="915"/>
        <end position="933"/>
    </location>
</feature>
<feature type="repeat" description="TPR" evidence="1">
    <location>
        <begin position="82"/>
        <end position="115"/>
    </location>
</feature>
<keyword evidence="1" id="KW-0802">TPR repeat</keyword>
<dbReference type="PANTHER" id="PTHR10098:SF108">
    <property type="entry name" value="TETRATRICOPEPTIDE REPEAT PROTEIN 28"/>
    <property type="match status" value="1"/>
</dbReference>
<evidence type="ECO:0000313" key="7">
    <source>
        <dbReference type="Proteomes" id="UP000552241"/>
    </source>
</evidence>
<keyword evidence="2" id="KW-0175">Coiled coil</keyword>
<keyword evidence="4" id="KW-0732">Signal</keyword>
<keyword evidence="7" id="KW-1185">Reference proteome</keyword>
<sequence length="941" mass="110558">MKYLSLLIACFFLISGSQSSSIAIQEIVSVSTESEKEILKEMKRDYKDLMDSGEREKAIEKGLIALEFSKKFTSFYFQNEAIEILLDLGSMYSHLKLYKEALSIYNDALEIEKKISRSHSDQKLKIYYLIAYVNNEVDNFNEKMKALEKAEQIIDQNEITDKQWVYNVFMLFVHSYIYYGDMEMAKKYLKKSNFVFESNQEDANFMKLEEEKHLVLKSNYANYLLTNLRVPIIEGNHQEVTKYFNLFEKEIDKQKTDYDEEDLWSINNLYIQMALYHTRYLQDYEKAVPYFEDVLEINQRNNFQWGILDVSYFFAYHYIQSQNLEKAIYYLKECLKNPEYENYTYAVTIHQNLGSSYFYNCEFENAVKHFDQMMNSYKTEKETYQGVYAMRDLYEVGNIYIEIYEDLKDKKILQKAYEAFRMSSELFSSVYQGNIYNDYLSVHHRFITDGLLYCSFILKDKQKEAMELIEMNNSDFLWTNFIKKQSEGFLNFPIELKENLIQLENETQKLELQLQTKNEDDKSDLNELKNELKIKKDSITKLSAQLETEFRSFHNFTKSSISLDAIQSDLEKDEIIIKHIVTDFGLYTLKLTKTEAEIRKTLVSENYLSQQVGLYLQNLKERSPQYKQLSKVLYKILVEPLNLKENQKIIFINDSFLSYLPFETLMDEKDFFLLEKKQISYSNSLKLWNIQRQKGKVNTSNFIAFSPEYSENSFEKDSLLNAQEINVELRGAKKEANQISKLWDGQLYDGQKASKTNFLKFAKDVDIVHLAMHAVVDETDNNQSNLIFQGNERLYFHEFYEIDLPAQLVVLSACNTGLGNVKAGEGVISISRAFTFSGVKSTLMSLWQIPDKETPEIMLSFYENLKAGQTKDAALQEAKLNYLKNTEVEELKHPYYWAGFIVTGDTSSLNAQPDWIWWIIIGLVISAILFFVFKKKNSNSI</sequence>
<dbReference type="Proteomes" id="UP000552241">
    <property type="component" value="Unassembled WGS sequence"/>
</dbReference>
<dbReference type="PROSITE" id="PS50005">
    <property type="entry name" value="TPR"/>
    <property type="match status" value="1"/>
</dbReference>
<evidence type="ECO:0000259" key="5">
    <source>
        <dbReference type="Pfam" id="PF12770"/>
    </source>
</evidence>
<evidence type="ECO:0000256" key="4">
    <source>
        <dbReference type="SAM" id="SignalP"/>
    </source>
</evidence>
<feature type="chain" id="PRO_5032979703" evidence="4">
    <location>
        <begin position="23"/>
        <end position="941"/>
    </location>
</feature>
<dbReference type="Pfam" id="PF13181">
    <property type="entry name" value="TPR_8"/>
    <property type="match status" value="2"/>
</dbReference>
<evidence type="ECO:0000256" key="3">
    <source>
        <dbReference type="SAM" id="Phobius"/>
    </source>
</evidence>
<keyword evidence="3" id="KW-0472">Membrane</keyword>
<reference evidence="6 7" key="1">
    <citation type="submission" date="2020-07" db="EMBL/GenBank/DDBJ databases">
        <title>Moheibacter lacus sp. nov., a member of the family Flavobacteriaceae isolated from freshwater lake sediment.</title>
        <authorList>
            <person name="Liu Y."/>
        </authorList>
    </citation>
    <scope>NUCLEOTIDE SEQUENCE [LARGE SCALE GENOMIC DNA]</scope>
    <source>
        <strain evidence="6 7">BDHS18</strain>
    </source>
</reference>